<dbReference type="GeneID" id="87925491"/>
<evidence type="ECO:0000313" key="2">
    <source>
        <dbReference type="EMBL" id="KAK4669237.1"/>
    </source>
</evidence>
<protein>
    <submittedName>
        <fullName evidence="2">Uncharacterized protein</fullName>
    </submittedName>
</protein>
<organism evidence="2 3">
    <name type="scientific">Podospora pseudopauciseta</name>
    <dbReference type="NCBI Taxonomy" id="2093780"/>
    <lineage>
        <taxon>Eukaryota</taxon>
        <taxon>Fungi</taxon>
        <taxon>Dikarya</taxon>
        <taxon>Ascomycota</taxon>
        <taxon>Pezizomycotina</taxon>
        <taxon>Sordariomycetes</taxon>
        <taxon>Sordariomycetidae</taxon>
        <taxon>Sordariales</taxon>
        <taxon>Podosporaceae</taxon>
        <taxon>Podospora</taxon>
    </lineage>
</organism>
<feature type="region of interest" description="Disordered" evidence="1">
    <location>
        <begin position="1"/>
        <end position="28"/>
    </location>
</feature>
<keyword evidence="3" id="KW-1185">Reference proteome</keyword>
<proteinExistence type="predicted"/>
<gene>
    <name evidence="2" type="ORF">QC763_0030430</name>
</gene>
<dbReference type="RefSeq" id="XP_062767908.1">
    <property type="nucleotide sequence ID" value="XM_062905512.1"/>
</dbReference>
<sequence length="103" mass="11488">MTALKRDDVAKASGSRQRFSVSAKADRQAGLERQILIDCRSSFLLEIKTSSGLSSELETCSQFGLTAHRWDFMNIKFRGRHPIDAGMEQEHQAPPAGLDPRRA</sequence>
<dbReference type="Proteomes" id="UP001326199">
    <property type="component" value="Unassembled WGS sequence"/>
</dbReference>
<evidence type="ECO:0000256" key="1">
    <source>
        <dbReference type="SAM" id="MobiDB-lite"/>
    </source>
</evidence>
<dbReference type="EMBL" id="JAFFHB010000002">
    <property type="protein sequence ID" value="KAK4669237.1"/>
    <property type="molecule type" value="Genomic_DNA"/>
</dbReference>
<reference evidence="2 3" key="1">
    <citation type="journal article" date="2023" name="bioRxiv">
        <title>High-quality genome assemblies of four members of thePodospora anserinaspecies complex.</title>
        <authorList>
            <person name="Ament-Velasquez S.L."/>
            <person name="Vogan A.A."/>
            <person name="Wallerman O."/>
            <person name="Hartmann F."/>
            <person name="Gautier V."/>
            <person name="Silar P."/>
            <person name="Giraud T."/>
            <person name="Johannesson H."/>
        </authorList>
    </citation>
    <scope>NUCLEOTIDE SEQUENCE [LARGE SCALE GENOMIC DNA]</scope>
    <source>
        <strain evidence="2 3">CBS 411.78</strain>
    </source>
</reference>
<comment type="caution">
    <text evidence="2">The sequence shown here is derived from an EMBL/GenBank/DDBJ whole genome shotgun (WGS) entry which is preliminary data.</text>
</comment>
<feature type="compositionally biased region" description="Basic and acidic residues" evidence="1">
    <location>
        <begin position="1"/>
        <end position="10"/>
    </location>
</feature>
<name>A0ABR0HMV1_9PEZI</name>
<evidence type="ECO:0000313" key="3">
    <source>
        <dbReference type="Proteomes" id="UP001326199"/>
    </source>
</evidence>
<accession>A0ABR0HMV1</accession>